<protein>
    <submittedName>
        <fullName evidence="2">Uncharacterized protein</fullName>
    </submittedName>
</protein>
<evidence type="ECO:0000256" key="1">
    <source>
        <dbReference type="SAM" id="MobiDB-lite"/>
    </source>
</evidence>
<accession>A0A1M4MWF2</accession>
<gene>
    <name evidence="2" type="ORF">KARMA_1025</name>
</gene>
<keyword evidence="3" id="KW-1185">Reference proteome</keyword>
<dbReference type="Proteomes" id="UP000184085">
    <property type="component" value="Unassembled WGS sequence"/>
</dbReference>
<organism evidence="2 3">
    <name type="scientific">Donghicola eburneus</name>
    <dbReference type="NCBI Taxonomy" id="393278"/>
    <lineage>
        <taxon>Bacteria</taxon>
        <taxon>Pseudomonadati</taxon>
        <taxon>Pseudomonadota</taxon>
        <taxon>Alphaproteobacteria</taxon>
        <taxon>Rhodobacterales</taxon>
        <taxon>Roseobacteraceae</taxon>
        <taxon>Donghicola</taxon>
    </lineage>
</organism>
<sequence length="233" mass="26046">MLTSLNDSVTMAERLSVRDENAFSEYLSSENVDARLLAETLAKLSEGDDDLLEGNSIRFAQWLGQNATGDILSGVCSQSHDLNIAESARSEIEFWLEHAGFAEEQRDELAALDGDQKSPQVEVQSEPVRSEAQILSHIKKLFSRSQKIKRNAKPSEHFALISRSRISPSEFKNIGQNTRLAASFDLVKTRNQVKQARYTCLVVSDLNEKATPKRKRGSGKHKPLPRPTSRYSS</sequence>
<dbReference type="AlphaFoldDB" id="A0A1M4MWF2"/>
<name>A0A1M4MWF2_9RHOB</name>
<reference evidence="3" key="1">
    <citation type="submission" date="2016-09" db="EMBL/GenBank/DDBJ databases">
        <authorList>
            <person name="Wibberg D."/>
        </authorList>
    </citation>
    <scope>NUCLEOTIDE SEQUENCE [LARGE SCALE GENOMIC DNA]</scope>
</reference>
<proteinExistence type="predicted"/>
<feature type="region of interest" description="Disordered" evidence="1">
    <location>
        <begin position="204"/>
        <end position="233"/>
    </location>
</feature>
<evidence type="ECO:0000313" key="3">
    <source>
        <dbReference type="Proteomes" id="UP000184085"/>
    </source>
</evidence>
<dbReference type="EMBL" id="FMJB01000040">
    <property type="protein sequence ID" value="SCM66843.1"/>
    <property type="molecule type" value="Genomic_DNA"/>
</dbReference>
<evidence type="ECO:0000313" key="2">
    <source>
        <dbReference type="EMBL" id="SCM66843.1"/>
    </source>
</evidence>
<feature type="compositionally biased region" description="Basic residues" evidence="1">
    <location>
        <begin position="212"/>
        <end position="224"/>
    </location>
</feature>
<dbReference type="RefSeq" id="WP_072705007.1">
    <property type="nucleotide sequence ID" value="NZ_FMJB01000040.1"/>
</dbReference>